<keyword evidence="1" id="KW-0812">Transmembrane</keyword>
<keyword evidence="1" id="KW-0472">Membrane</keyword>
<gene>
    <name evidence="3" type="ORF">CO137_00285</name>
</gene>
<organism evidence="3 4">
    <name type="scientific">Candidatus Magasanikbacteria bacterium CG_4_9_14_3_um_filter_32_9</name>
    <dbReference type="NCBI Taxonomy" id="1974644"/>
    <lineage>
        <taxon>Bacteria</taxon>
        <taxon>Candidatus Magasanikiibacteriota</taxon>
    </lineage>
</organism>
<keyword evidence="1" id="KW-1133">Transmembrane helix</keyword>
<dbReference type="InterPro" id="IPR013229">
    <property type="entry name" value="PEGA"/>
</dbReference>
<accession>A0A2M7Z7S6</accession>
<evidence type="ECO:0000259" key="2">
    <source>
        <dbReference type="Pfam" id="PF08308"/>
    </source>
</evidence>
<dbReference type="AlphaFoldDB" id="A0A2M7Z7S6"/>
<sequence>MTYPKTILNSKIRKAINIFLILSFFIISPIVVLYTTGYRYDLKTGDISQTGVIGVDVKPNTAKVFLNNIEIKKKIPIRVTNLAPDFYSIRIELDGYYTWLKDIDVKSKKSTFISNVWLYKKSIPSSVLNSFENIVNVEFSPDGKYALLTTKESDIYEVKIYETSSKQISTITRTTNEQEPQTSWSSFGNSAYIKITDSVRTTIYLLSATIPDNTNSFIFDTKSLDNNIQWKNSALPAIFIKENHEIKQLSLTGEKIITSNLNVDNWFVDEKNDVWSVDNNKKTLKMVSGTEDSIPYSLNQTENKIIDINSKRAILTNQNETTIIKLNTRESVSIKTDSFTFSQYSNSWLTWSPLEIWEIWESGDYKLVNRTSEIIKTVNPLDKYGVLLLTSENYIKTFDTNYLLSQKLLENVTIKKISINQKEQSIFFWGIVNQEENFFELKY</sequence>
<proteinExistence type="predicted"/>
<name>A0A2M7Z7S6_9BACT</name>
<evidence type="ECO:0000313" key="4">
    <source>
        <dbReference type="Proteomes" id="UP000230843"/>
    </source>
</evidence>
<feature type="transmembrane region" description="Helical" evidence="1">
    <location>
        <begin position="15"/>
        <end position="34"/>
    </location>
</feature>
<evidence type="ECO:0000313" key="3">
    <source>
        <dbReference type="EMBL" id="PJA90452.1"/>
    </source>
</evidence>
<protein>
    <recommendedName>
        <fullName evidence="2">PEGA domain-containing protein</fullName>
    </recommendedName>
</protein>
<dbReference type="Pfam" id="PF08308">
    <property type="entry name" value="PEGA"/>
    <property type="match status" value="1"/>
</dbReference>
<dbReference type="EMBL" id="PFVJ01000007">
    <property type="protein sequence ID" value="PJA90452.1"/>
    <property type="molecule type" value="Genomic_DNA"/>
</dbReference>
<dbReference type="SUPFAM" id="SSF82171">
    <property type="entry name" value="DPP6 N-terminal domain-like"/>
    <property type="match status" value="1"/>
</dbReference>
<dbReference type="Proteomes" id="UP000230843">
    <property type="component" value="Unassembled WGS sequence"/>
</dbReference>
<evidence type="ECO:0000256" key="1">
    <source>
        <dbReference type="SAM" id="Phobius"/>
    </source>
</evidence>
<feature type="domain" description="PEGA" evidence="2">
    <location>
        <begin position="51"/>
        <end position="111"/>
    </location>
</feature>
<reference evidence="4" key="1">
    <citation type="submission" date="2017-09" db="EMBL/GenBank/DDBJ databases">
        <title>Depth-based differentiation of microbial function through sediment-hosted aquifers and enrichment of novel symbionts in the deep terrestrial subsurface.</title>
        <authorList>
            <person name="Probst A.J."/>
            <person name="Ladd B."/>
            <person name="Jarett J.K."/>
            <person name="Geller-Mcgrath D.E."/>
            <person name="Sieber C.M.K."/>
            <person name="Emerson J.B."/>
            <person name="Anantharaman K."/>
            <person name="Thomas B.C."/>
            <person name="Malmstrom R."/>
            <person name="Stieglmeier M."/>
            <person name="Klingl A."/>
            <person name="Woyke T."/>
            <person name="Ryan C.M."/>
            <person name="Banfield J.F."/>
        </authorList>
    </citation>
    <scope>NUCLEOTIDE SEQUENCE [LARGE SCALE GENOMIC DNA]</scope>
</reference>
<comment type="caution">
    <text evidence="3">The sequence shown here is derived from an EMBL/GenBank/DDBJ whole genome shotgun (WGS) entry which is preliminary data.</text>
</comment>